<dbReference type="Pfam" id="PF05282">
    <property type="entry name" value="AAR2"/>
    <property type="match status" value="1"/>
</dbReference>
<dbReference type="PANTHER" id="PTHR12689">
    <property type="entry name" value="A1 CISTRON SPLICING FACTOR AAR2-RELATED"/>
    <property type="match status" value="1"/>
</dbReference>
<accession>A0AAD3DME7</accession>
<dbReference type="Proteomes" id="UP001054857">
    <property type="component" value="Unassembled WGS sequence"/>
</dbReference>
<sequence length="170" mass="18010">FIAFVFGQSLQGFRQWRALVTLFLNCESGPTASHVPAFTAFLAALRSQLALALKDAAATTATLGNPSSSSGSTEEGQVLAGDAGAAAAMTHGSLVEEVLLSGGGRECFLRHHLGTFFEVLREAEGGRLDARLRQEASELRALLSRALGWQFDGVQVLGEDDDDEYAPVVV</sequence>
<dbReference type="InterPro" id="IPR007946">
    <property type="entry name" value="AAR2"/>
</dbReference>
<dbReference type="PANTHER" id="PTHR12689:SF4">
    <property type="entry name" value="PROTEIN AAR2 HOMOLOG"/>
    <property type="match status" value="1"/>
</dbReference>
<evidence type="ECO:0000313" key="2">
    <source>
        <dbReference type="EMBL" id="GFR44545.1"/>
    </source>
</evidence>
<feature type="domain" description="AAR2 C-terminal" evidence="1">
    <location>
        <begin position="1"/>
        <end position="152"/>
    </location>
</feature>
<feature type="non-terminal residue" evidence="2">
    <location>
        <position position="1"/>
    </location>
</feature>
<proteinExistence type="predicted"/>
<dbReference type="InterPro" id="IPR033648">
    <property type="entry name" value="AAR2_C"/>
</dbReference>
<dbReference type="GO" id="GO:0000244">
    <property type="term" value="P:spliceosomal tri-snRNP complex assembly"/>
    <property type="evidence" value="ECO:0007669"/>
    <property type="project" value="TreeGrafter"/>
</dbReference>
<name>A0AAD3DME7_9CHLO</name>
<feature type="non-terminal residue" evidence="2">
    <location>
        <position position="170"/>
    </location>
</feature>
<dbReference type="InterPro" id="IPR038514">
    <property type="entry name" value="AAR2_C_sf"/>
</dbReference>
<dbReference type="Gene3D" id="1.25.40.550">
    <property type="entry name" value="Aar2, C-terminal domain-like"/>
    <property type="match status" value="1"/>
</dbReference>
<comment type="caution">
    <text evidence="2">The sequence shown here is derived from an EMBL/GenBank/DDBJ whole genome shotgun (WGS) entry which is preliminary data.</text>
</comment>
<dbReference type="AlphaFoldDB" id="A0AAD3DME7"/>
<dbReference type="EMBL" id="BMAR01000008">
    <property type="protein sequence ID" value="GFR44545.1"/>
    <property type="molecule type" value="Genomic_DNA"/>
</dbReference>
<keyword evidence="3" id="KW-1185">Reference proteome</keyword>
<gene>
    <name evidence="2" type="ORF">Agub_g5816</name>
</gene>
<evidence type="ECO:0000259" key="1">
    <source>
        <dbReference type="Pfam" id="PF05282"/>
    </source>
</evidence>
<evidence type="ECO:0000313" key="3">
    <source>
        <dbReference type="Proteomes" id="UP001054857"/>
    </source>
</evidence>
<protein>
    <recommendedName>
        <fullName evidence="1">AAR2 C-terminal domain-containing protein</fullName>
    </recommendedName>
</protein>
<organism evidence="2 3">
    <name type="scientific">Astrephomene gubernaculifera</name>
    <dbReference type="NCBI Taxonomy" id="47775"/>
    <lineage>
        <taxon>Eukaryota</taxon>
        <taxon>Viridiplantae</taxon>
        <taxon>Chlorophyta</taxon>
        <taxon>core chlorophytes</taxon>
        <taxon>Chlorophyceae</taxon>
        <taxon>CS clade</taxon>
        <taxon>Chlamydomonadales</taxon>
        <taxon>Astrephomenaceae</taxon>
        <taxon>Astrephomene</taxon>
    </lineage>
</organism>
<reference evidence="2 3" key="1">
    <citation type="journal article" date="2021" name="Sci. Rep.">
        <title>Genome sequencing of the multicellular alga Astrephomene provides insights into convergent evolution of germ-soma differentiation.</title>
        <authorList>
            <person name="Yamashita S."/>
            <person name="Yamamoto K."/>
            <person name="Matsuzaki R."/>
            <person name="Suzuki S."/>
            <person name="Yamaguchi H."/>
            <person name="Hirooka S."/>
            <person name="Minakuchi Y."/>
            <person name="Miyagishima S."/>
            <person name="Kawachi M."/>
            <person name="Toyoda A."/>
            <person name="Nozaki H."/>
        </authorList>
    </citation>
    <scope>NUCLEOTIDE SEQUENCE [LARGE SCALE GENOMIC DNA]</scope>
    <source>
        <strain evidence="2 3">NIES-4017</strain>
    </source>
</reference>